<keyword evidence="3" id="KW-1133">Transmembrane helix</keyword>
<dbReference type="EMBL" id="JBIGHZ010000002">
    <property type="protein sequence ID" value="MFG6447473.1"/>
    <property type="molecule type" value="Genomic_DNA"/>
</dbReference>
<keyword evidence="3" id="KW-0812">Transmembrane</keyword>
<evidence type="ECO:0000256" key="2">
    <source>
        <dbReference type="ARBA" id="ARBA00022481"/>
    </source>
</evidence>
<accession>A0ABW7FT37</accession>
<evidence type="ECO:0000256" key="3">
    <source>
        <dbReference type="SAM" id="Phobius"/>
    </source>
</evidence>
<dbReference type="PANTHER" id="PTHR30093">
    <property type="entry name" value="GENERAL SECRETION PATHWAY PROTEIN G"/>
    <property type="match status" value="1"/>
</dbReference>
<protein>
    <submittedName>
        <fullName evidence="4">Pilin</fullName>
    </submittedName>
</protein>
<feature type="transmembrane region" description="Helical" evidence="3">
    <location>
        <begin position="6"/>
        <end position="29"/>
    </location>
</feature>
<evidence type="ECO:0000256" key="1">
    <source>
        <dbReference type="ARBA" id="ARBA00005233"/>
    </source>
</evidence>
<dbReference type="Pfam" id="PF00114">
    <property type="entry name" value="Pilin"/>
    <property type="match status" value="1"/>
</dbReference>
<comment type="caution">
    <text evidence="4">The sequence shown here is derived from an EMBL/GenBank/DDBJ whole genome shotgun (WGS) entry which is preliminary data.</text>
</comment>
<evidence type="ECO:0000313" key="4">
    <source>
        <dbReference type="EMBL" id="MFG6447473.1"/>
    </source>
</evidence>
<proteinExistence type="inferred from homology"/>
<keyword evidence="2" id="KW-0488">Methylation</keyword>
<organism evidence="4 5">
    <name type="scientific">Roseateles rivi</name>
    <dbReference type="NCBI Taxonomy" id="3299028"/>
    <lineage>
        <taxon>Bacteria</taxon>
        <taxon>Pseudomonadati</taxon>
        <taxon>Pseudomonadota</taxon>
        <taxon>Betaproteobacteria</taxon>
        <taxon>Burkholderiales</taxon>
        <taxon>Sphaerotilaceae</taxon>
        <taxon>Roseateles</taxon>
    </lineage>
</organism>
<dbReference type="Pfam" id="PF07963">
    <property type="entry name" value="N_methyl"/>
    <property type="match status" value="1"/>
</dbReference>
<dbReference type="InterPro" id="IPR045584">
    <property type="entry name" value="Pilin-like"/>
</dbReference>
<comment type="similarity">
    <text evidence="1">Belongs to the N-Me-Phe pilin family.</text>
</comment>
<gene>
    <name evidence="4" type="ORF">ACG0Z6_04345</name>
</gene>
<evidence type="ECO:0000313" key="5">
    <source>
        <dbReference type="Proteomes" id="UP001606099"/>
    </source>
</evidence>
<dbReference type="Gene3D" id="3.30.700.10">
    <property type="entry name" value="Glycoprotein, Type 4 Pilin"/>
    <property type="match status" value="1"/>
</dbReference>
<name>A0ABW7FT37_9BURK</name>
<keyword evidence="3" id="KW-0472">Membrane</keyword>
<dbReference type="SUPFAM" id="SSF54523">
    <property type="entry name" value="Pili subunits"/>
    <property type="match status" value="1"/>
</dbReference>
<dbReference type="Proteomes" id="UP001606099">
    <property type="component" value="Unassembled WGS sequence"/>
</dbReference>
<dbReference type="RefSeq" id="WP_394458878.1">
    <property type="nucleotide sequence ID" value="NZ_JBIGHZ010000002.1"/>
</dbReference>
<dbReference type="InterPro" id="IPR012902">
    <property type="entry name" value="N_methyl_site"/>
</dbReference>
<dbReference type="InterPro" id="IPR001082">
    <property type="entry name" value="Pilin"/>
</dbReference>
<dbReference type="PANTHER" id="PTHR30093:SF34">
    <property type="entry name" value="PREPILIN PEPTIDASE-DEPENDENT PROTEIN D"/>
    <property type="match status" value="1"/>
</dbReference>
<keyword evidence="5" id="KW-1185">Reference proteome</keyword>
<sequence length="141" mass="14785">MLKPDLRGWTLIELMVVVAVVGILAAVALPTYQTHTRRARVADGLGMATGAKLAVTEYFSSNNAFPDSNTAAGLAAPGEFQSAAVSSIEVGARGLITVTYTHLVDEGKTLVLEPDGIEAGRVAWSCKGGTLELTLRPAECR</sequence>
<reference evidence="4 5" key="1">
    <citation type="submission" date="2024-08" db="EMBL/GenBank/DDBJ databases">
        <authorList>
            <person name="Lu H."/>
        </authorList>
    </citation>
    <scope>NUCLEOTIDE SEQUENCE [LARGE SCALE GENOMIC DNA]</scope>
    <source>
        <strain evidence="4 5">BYS180W</strain>
    </source>
</reference>
<dbReference type="NCBIfam" id="TIGR02532">
    <property type="entry name" value="IV_pilin_GFxxxE"/>
    <property type="match status" value="1"/>
</dbReference>